<dbReference type="Proteomes" id="UP000027920">
    <property type="component" value="Unassembled WGS sequence"/>
</dbReference>
<name>A0A072NWW1_9EURO</name>
<dbReference type="AlphaFoldDB" id="A0A072NWW1"/>
<gene>
    <name evidence="2" type="ORF">A1O9_11574</name>
</gene>
<feature type="region of interest" description="Disordered" evidence="1">
    <location>
        <begin position="82"/>
        <end position="122"/>
    </location>
</feature>
<sequence length="251" mass="27590">MDSAMGTAFIFLARSAIERIPKDELEDHTRGIQHIIGLYLLGTQTLPEKKALIELHQHANGNKKLVFDQGIIDSARADFESMTGPRSEIDDSSSTAASEDEDDDEEGEDDDRSVFPPGLEKASDVPGVSNAWGFRCELCGHICVQTRHFYAHFKEGRGVAGLRIFRAIKAELVWWAKDPEGNEYTGELVELTEKPMQPPIPAPCGNQIRAANNERHRIRRAKAAAKRNVAAGQKGVAGTKGKRAQSQGEAE</sequence>
<evidence type="ECO:0000313" key="2">
    <source>
        <dbReference type="EMBL" id="KEF52334.1"/>
    </source>
</evidence>
<dbReference type="GeneID" id="25286472"/>
<organism evidence="2 3">
    <name type="scientific">Exophiala aquamarina CBS 119918</name>
    <dbReference type="NCBI Taxonomy" id="1182545"/>
    <lineage>
        <taxon>Eukaryota</taxon>
        <taxon>Fungi</taxon>
        <taxon>Dikarya</taxon>
        <taxon>Ascomycota</taxon>
        <taxon>Pezizomycotina</taxon>
        <taxon>Eurotiomycetes</taxon>
        <taxon>Chaetothyriomycetidae</taxon>
        <taxon>Chaetothyriales</taxon>
        <taxon>Herpotrichiellaceae</taxon>
        <taxon>Exophiala</taxon>
    </lineage>
</organism>
<protein>
    <submittedName>
        <fullName evidence="2">Uncharacterized protein</fullName>
    </submittedName>
</protein>
<evidence type="ECO:0000313" key="3">
    <source>
        <dbReference type="Proteomes" id="UP000027920"/>
    </source>
</evidence>
<proteinExistence type="predicted"/>
<evidence type="ECO:0000256" key="1">
    <source>
        <dbReference type="SAM" id="MobiDB-lite"/>
    </source>
</evidence>
<dbReference type="EMBL" id="AMGV01000018">
    <property type="protein sequence ID" value="KEF52334.1"/>
    <property type="molecule type" value="Genomic_DNA"/>
</dbReference>
<feature type="compositionally biased region" description="Acidic residues" evidence="1">
    <location>
        <begin position="98"/>
        <end position="111"/>
    </location>
</feature>
<dbReference type="RefSeq" id="XP_013254924.1">
    <property type="nucleotide sequence ID" value="XM_013399470.1"/>
</dbReference>
<accession>A0A072NWW1</accession>
<reference evidence="2 3" key="1">
    <citation type="submission" date="2013-03" db="EMBL/GenBank/DDBJ databases">
        <title>The Genome Sequence of Exophiala aquamarina CBS 119918.</title>
        <authorList>
            <consortium name="The Broad Institute Genomics Platform"/>
            <person name="Cuomo C."/>
            <person name="de Hoog S."/>
            <person name="Gorbushina A."/>
            <person name="Walker B."/>
            <person name="Young S.K."/>
            <person name="Zeng Q."/>
            <person name="Gargeya S."/>
            <person name="Fitzgerald M."/>
            <person name="Haas B."/>
            <person name="Abouelleil A."/>
            <person name="Allen A.W."/>
            <person name="Alvarado L."/>
            <person name="Arachchi H.M."/>
            <person name="Berlin A.M."/>
            <person name="Chapman S.B."/>
            <person name="Gainer-Dewar J."/>
            <person name="Goldberg J."/>
            <person name="Griggs A."/>
            <person name="Gujja S."/>
            <person name="Hansen M."/>
            <person name="Howarth C."/>
            <person name="Imamovic A."/>
            <person name="Ireland A."/>
            <person name="Larimer J."/>
            <person name="McCowan C."/>
            <person name="Murphy C."/>
            <person name="Pearson M."/>
            <person name="Poon T.W."/>
            <person name="Priest M."/>
            <person name="Roberts A."/>
            <person name="Saif S."/>
            <person name="Shea T."/>
            <person name="Sisk P."/>
            <person name="Sykes S."/>
            <person name="Wortman J."/>
            <person name="Nusbaum C."/>
            <person name="Birren B."/>
        </authorList>
    </citation>
    <scope>NUCLEOTIDE SEQUENCE [LARGE SCALE GENOMIC DNA]</scope>
    <source>
        <strain evidence="2 3">CBS 119918</strain>
    </source>
</reference>
<feature type="region of interest" description="Disordered" evidence="1">
    <location>
        <begin position="220"/>
        <end position="251"/>
    </location>
</feature>
<dbReference type="HOGENOM" id="CLU_1107137_0_0_1"/>
<keyword evidence="3" id="KW-1185">Reference proteome</keyword>
<dbReference type="VEuPathDB" id="FungiDB:A1O9_11574"/>
<comment type="caution">
    <text evidence="2">The sequence shown here is derived from an EMBL/GenBank/DDBJ whole genome shotgun (WGS) entry which is preliminary data.</text>
</comment>